<feature type="domain" description="XPG-I" evidence="1">
    <location>
        <begin position="120"/>
        <end position="189"/>
    </location>
</feature>
<dbReference type="PANTHER" id="PTHR11081">
    <property type="entry name" value="FLAP ENDONUCLEASE FAMILY MEMBER"/>
    <property type="match status" value="1"/>
</dbReference>
<dbReference type="PRINTS" id="PR00853">
    <property type="entry name" value="XPGRADSUPER"/>
</dbReference>
<dbReference type="InterPro" id="IPR029060">
    <property type="entry name" value="PIN-like_dom_sf"/>
</dbReference>
<dbReference type="SUPFAM" id="SSF47807">
    <property type="entry name" value="5' to 3' exonuclease, C-terminal subdomain"/>
    <property type="match status" value="1"/>
</dbReference>
<reference evidence="2" key="1">
    <citation type="journal article" date="2020" name="Stud. Mycol.">
        <title>101 Dothideomycetes genomes: a test case for predicting lifestyles and emergence of pathogens.</title>
        <authorList>
            <person name="Haridas S."/>
            <person name="Albert R."/>
            <person name="Binder M."/>
            <person name="Bloem J."/>
            <person name="Labutti K."/>
            <person name="Salamov A."/>
            <person name="Andreopoulos B."/>
            <person name="Baker S."/>
            <person name="Barry K."/>
            <person name="Bills G."/>
            <person name="Bluhm B."/>
            <person name="Cannon C."/>
            <person name="Castanera R."/>
            <person name="Culley D."/>
            <person name="Daum C."/>
            <person name="Ezra D."/>
            <person name="Gonzalez J."/>
            <person name="Henrissat B."/>
            <person name="Kuo A."/>
            <person name="Liang C."/>
            <person name="Lipzen A."/>
            <person name="Lutzoni F."/>
            <person name="Magnuson J."/>
            <person name="Mondo S."/>
            <person name="Nolan M."/>
            <person name="Ohm R."/>
            <person name="Pangilinan J."/>
            <person name="Park H.-J."/>
            <person name="Ramirez L."/>
            <person name="Alfaro M."/>
            <person name="Sun H."/>
            <person name="Tritt A."/>
            <person name="Yoshinaga Y."/>
            <person name="Zwiers L.-H."/>
            <person name="Turgeon B."/>
            <person name="Goodwin S."/>
            <person name="Spatafora J."/>
            <person name="Crous P."/>
            <person name="Grigoriev I."/>
        </authorList>
    </citation>
    <scope>NUCLEOTIDE SEQUENCE</scope>
    <source>
        <strain evidence="2">CBS 183.55</strain>
    </source>
</reference>
<dbReference type="GO" id="GO:0017108">
    <property type="term" value="F:5'-flap endonuclease activity"/>
    <property type="evidence" value="ECO:0007669"/>
    <property type="project" value="TreeGrafter"/>
</dbReference>
<organism evidence="2 3">
    <name type="scientific">Didymella exigua CBS 183.55</name>
    <dbReference type="NCBI Taxonomy" id="1150837"/>
    <lineage>
        <taxon>Eukaryota</taxon>
        <taxon>Fungi</taxon>
        <taxon>Dikarya</taxon>
        <taxon>Ascomycota</taxon>
        <taxon>Pezizomycotina</taxon>
        <taxon>Dothideomycetes</taxon>
        <taxon>Pleosporomycetidae</taxon>
        <taxon>Pleosporales</taxon>
        <taxon>Pleosporineae</taxon>
        <taxon>Didymellaceae</taxon>
        <taxon>Didymella</taxon>
    </lineage>
</organism>
<dbReference type="OrthoDB" id="2959108at2759"/>
<keyword evidence="3" id="KW-1185">Reference proteome</keyword>
<gene>
    <name evidence="2" type="ORF">M421DRAFT_395181</name>
</gene>
<dbReference type="Gene3D" id="3.40.50.1010">
    <property type="entry name" value="5'-nuclease"/>
    <property type="match status" value="2"/>
</dbReference>
<sequence length="469" mass="53444">MGIPELWDVIREYGEVIPLAQLAEEHYKQHGRSLRIAVDEADWRFNNLTREQVYAIRDSSGEQAFQGIEKAMFWRICKWLTHSIQLIVVFDGPGIPWKRGKRGGGKIDYRKRDLLKEVLHCFGIPYQEAPGEAEAECARLQVLGIVDAVWSQDSDCLMFGCNFWIHDDRVARQPGNKDRSKENTKKSDKNVRIVRAKGMKDKLNLDREGFVLFAMLAGGDYNTVGLRGCGTATALSAAKEGTLAHSLCLCRNQRDCAEWSYHLADFLQTKPHIRTLQILTNFPDHKILQKYYRPKVTSDELMIAMKRLDLTNPRPLHEQKLLEVTSKRFNIWGRLYMNWVGPVLLTRSLLLKNSSQSETGDVVHGITLTKQRASTSEEVMALRSLERKITLPLWPDCPAEGRSRGWGSRRHVGWQSRCALRPHLPCRVRLFSGFRASSGPSDKCFRSASTCTKAESCEAQSASGGRYYW</sequence>
<dbReference type="InterPro" id="IPR006084">
    <property type="entry name" value="XPG/Rad2"/>
</dbReference>
<dbReference type="PANTHER" id="PTHR11081:SF62">
    <property type="entry name" value="XPG-I DOMAIN-CONTAINING PROTEIN"/>
    <property type="match status" value="1"/>
</dbReference>
<name>A0A6A5S6W0_9PLEO</name>
<evidence type="ECO:0000313" key="2">
    <source>
        <dbReference type="EMBL" id="KAF1933237.1"/>
    </source>
</evidence>
<dbReference type="AlphaFoldDB" id="A0A6A5S6W0"/>
<proteinExistence type="predicted"/>
<dbReference type="EMBL" id="ML978957">
    <property type="protein sequence ID" value="KAF1933237.1"/>
    <property type="molecule type" value="Genomic_DNA"/>
</dbReference>
<dbReference type="SUPFAM" id="SSF88723">
    <property type="entry name" value="PIN domain-like"/>
    <property type="match status" value="1"/>
</dbReference>
<protein>
    <submittedName>
        <fullName evidence="2">PIN domain-like protein</fullName>
    </submittedName>
</protein>
<dbReference type="GeneID" id="54347739"/>
<dbReference type="CDD" id="cd09870">
    <property type="entry name" value="PIN_YEN1"/>
    <property type="match status" value="1"/>
</dbReference>
<dbReference type="InterPro" id="IPR036279">
    <property type="entry name" value="5-3_exonuclease_C_sf"/>
</dbReference>
<dbReference type="Gene3D" id="1.10.150.20">
    <property type="entry name" value="5' to 3' exonuclease, C-terminal subdomain"/>
    <property type="match status" value="1"/>
</dbReference>
<dbReference type="GO" id="GO:0006281">
    <property type="term" value="P:DNA repair"/>
    <property type="evidence" value="ECO:0007669"/>
    <property type="project" value="UniProtKB-ARBA"/>
</dbReference>
<dbReference type="RefSeq" id="XP_033453485.1">
    <property type="nucleotide sequence ID" value="XM_033590084.1"/>
</dbReference>
<dbReference type="InterPro" id="IPR006086">
    <property type="entry name" value="XPG-I_dom"/>
</dbReference>
<accession>A0A6A5S6W0</accession>
<evidence type="ECO:0000259" key="1">
    <source>
        <dbReference type="SMART" id="SM00484"/>
    </source>
</evidence>
<dbReference type="Proteomes" id="UP000800082">
    <property type="component" value="Unassembled WGS sequence"/>
</dbReference>
<dbReference type="Pfam" id="PF00867">
    <property type="entry name" value="XPG_I"/>
    <property type="match status" value="1"/>
</dbReference>
<evidence type="ECO:0000313" key="3">
    <source>
        <dbReference type="Proteomes" id="UP000800082"/>
    </source>
</evidence>
<dbReference type="SMART" id="SM00484">
    <property type="entry name" value="XPGI"/>
    <property type="match status" value="1"/>
</dbReference>